<dbReference type="PANTHER" id="PTHR43800:SF1">
    <property type="entry name" value="PEPTIDYL-LYSINE N-ACETYLTRANSFERASE YJAB"/>
    <property type="match status" value="1"/>
</dbReference>
<dbReference type="AlphaFoldDB" id="A0A2I0QR50"/>
<accession>A0A2I0QR50</accession>
<sequence>MIIREADSTDARGIAKVHVDSWRTTYRNVVPDSFLERISYDQRTELWINNISKETSESAHIFVAENEEKEIVGFSSIGKRDTNRVEDSGDLTAIYLLESYQGKGIGKQLLKTSFEKFRGLDINRVFVEVLEDNQSRYFYESNGAQFIRRETVKIADKELNLLIYEWNNLRAVFDK</sequence>
<dbReference type="PROSITE" id="PS51186">
    <property type="entry name" value="GNAT"/>
    <property type="match status" value="1"/>
</dbReference>
<dbReference type="InterPro" id="IPR000182">
    <property type="entry name" value="GNAT_dom"/>
</dbReference>
<comment type="caution">
    <text evidence="4">The sequence shown here is derived from an EMBL/GenBank/DDBJ whole genome shotgun (WGS) entry which is preliminary data.</text>
</comment>
<dbReference type="PANTHER" id="PTHR43800">
    <property type="entry name" value="PEPTIDYL-LYSINE N-ACETYLTRANSFERASE YJAB"/>
    <property type="match status" value="1"/>
</dbReference>
<name>A0A2I0QR50_9BACI</name>
<dbReference type="SUPFAM" id="SSF55729">
    <property type="entry name" value="Acyl-CoA N-acyltransferases (Nat)"/>
    <property type="match status" value="1"/>
</dbReference>
<dbReference type="Proteomes" id="UP000243524">
    <property type="component" value="Unassembled WGS sequence"/>
</dbReference>
<dbReference type="InterPro" id="IPR016181">
    <property type="entry name" value="Acyl_CoA_acyltransferase"/>
</dbReference>
<dbReference type="CDD" id="cd04301">
    <property type="entry name" value="NAT_SF"/>
    <property type="match status" value="1"/>
</dbReference>
<protein>
    <submittedName>
        <fullName evidence="4">GNAT family N-acetyltransferase</fullName>
    </submittedName>
</protein>
<feature type="domain" description="N-acetyltransferase" evidence="3">
    <location>
        <begin position="1"/>
        <end position="164"/>
    </location>
</feature>
<dbReference type="GO" id="GO:0016747">
    <property type="term" value="F:acyltransferase activity, transferring groups other than amino-acyl groups"/>
    <property type="evidence" value="ECO:0007669"/>
    <property type="project" value="InterPro"/>
</dbReference>
<dbReference type="RefSeq" id="WP_101332549.1">
    <property type="nucleotide sequence ID" value="NZ_PJNH01000004.1"/>
</dbReference>
<evidence type="ECO:0000313" key="4">
    <source>
        <dbReference type="EMBL" id="PKR76799.1"/>
    </source>
</evidence>
<keyword evidence="1 4" id="KW-0808">Transferase</keyword>
<reference evidence="4 5" key="1">
    <citation type="submission" date="2017-06" db="EMBL/GenBank/DDBJ databases">
        <title>the draft geome sequence of Illustriluteabacillus marina B3227.</title>
        <authorList>
            <person name="He R.-H."/>
            <person name="Du Z.-J."/>
        </authorList>
    </citation>
    <scope>NUCLEOTIDE SEQUENCE [LARGE SCALE GENOMIC DNA]</scope>
    <source>
        <strain evidence="4 5">B3227</strain>
    </source>
</reference>
<gene>
    <name evidence="4" type="ORF">CEY16_13360</name>
</gene>
<keyword evidence="2" id="KW-0012">Acyltransferase</keyword>
<dbReference type="Pfam" id="PF00583">
    <property type="entry name" value="Acetyltransf_1"/>
    <property type="match status" value="1"/>
</dbReference>
<dbReference type="EMBL" id="PJNH01000004">
    <property type="protein sequence ID" value="PKR76799.1"/>
    <property type="molecule type" value="Genomic_DNA"/>
</dbReference>
<evidence type="ECO:0000259" key="3">
    <source>
        <dbReference type="PROSITE" id="PS51186"/>
    </source>
</evidence>
<dbReference type="Gene3D" id="3.40.630.30">
    <property type="match status" value="1"/>
</dbReference>
<proteinExistence type="predicted"/>
<evidence type="ECO:0000313" key="5">
    <source>
        <dbReference type="Proteomes" id="UP000243524"/>
    </source>
</evidence>
<evidence type="ECO:0000256" key="2">
    <source>
        <dbReference type="ARBA" id="ARBA00023315"/>
    </source>
</evidence>
<evidence type="ECO:0000256" key="1">
    <source>
        <dbReference type="ARBA" id="ARBA00022679"/>
    </source>
</evidence>
<keyword evidence="5" id="KW-1185">Reference proteome</keyword>
<organism evidence="4 5">
    <name type="scientific">Halalkalibacillus sediminis</name>
    <dbReference type="NCBI Taxonomy" id="2018042"/>
    <lineage>
        <taxon>Bacteria</taxon>
        <taxon>Bacillati</taxon>
        <taxon>Bacillota</taxon>
        <taxon>Bacilli</taxon>
        <taxon>Bacillales</taxon>
        <taxon>Bacillaceae</taxon>
        <taxon>Halalkalibacillus</taxon>
    </lineage>
</organism>
<dbReference type="OrthoDB" id="5292888at2"/>